<feature type="region of interest" description="Disordered" evidence="4">
    <location>
        <begin position="638"/>
        <end position="666"/>
    </location>
</feature>
<dbReference type="Proteomes" id="UP001064489">
    <property type="component" value="Chromosome 6"/>
</dbReference>
<dbReference type="AlphaFoldDB" id="A0AAD5P1J2"/>
<organism evidence="6 7">
    <name type="scientific">Acer negundo</name>
    <name type="common">Box elder</name>
    <dbReference type="NCBI Taxonomy" id="4023"/>
    <lineage>
        <taxon>Eukaryota</taxon>
        <taxon>Viridiplantae</taxon>
        <taxon>Streptophyta</taxon>
        <taxon>Embryophyta</taxon>
        <taxon>Tracheophyta</taxon>
        <taxon>Spermatophyta</taxon>
        <taxon>Magnoliopsida</taxon>
        <taxon>eudicotyledons</taxon>
        <taxon>Gunneridae</taxon>
        <taxon>Pentapetalae</taxon>
        <taxon>rosids</taxon>
        <taxon>malvids</taxon>
        <taxon>Sapindales</taxon>
        <taxon>Sapindaceae</taxon>
        <taxon>Hippocastanoideae</taxon>
        <taxon>Acereae</taxon>
        <taxon>Acer</taxon>
    </lineage>
</organism>
<dbReference type="Pfam" id="PF13041">
    <property type="entry name" value="PPR_2"/>
    <property type="match status" value="5"/>
</dbReference>
<dbReference type="FunFam" id="1.25.40.10:FF:000436">
    <property type="entry name" value="Pentatricopeptide repeat-containing protein At5g39350 family"/>
    <property type="match status" value="1"/>
</dbReference>
<comment type="caution">
    <text evidence="6">The sequence shown here is derived from an EMBL/GenBank/DDBJ whole genome shotgun (WGS) entry which is preliminary data.</text>
</comment>
<name>A0AAD5P1J2_ACENE</name>
<feature type="compositionally biased region" description="Acidic residues" evidence="4">
    <location>
        <begin position="696"/>
        <end position="716"/>
    </location>
</feature>
<dbReference type="GO" id="GO:0005852">
    <property type="term" value="C:eukaryotic translation initiation factor 3 complex"/>
    <property type="evidence" value="ECO:0007669"/>
    <property type="project" value="InterPro"/>
</dbReference>
<dbReference type="GO" id="GO:0031369">
    <property type="term" value="F:translation initiation factor binding"/>
    <property type="evidence" value="ECO:0007669"/>
    <property type="project" value="InterPro"/>
</dbReference>
<accession>A0AAD5P1J2</accession>
<dbReference type="EMBL" id="JAJSOW010000004">
    <property type="protein sequence ID" value="KAI9192766.1"/>
    <property type="molecule type" value="Genomic_DNA"/>
</dbReference>
<reference evidence="6" key="2">
    <citation type="submission" date="2023-02" db="EMBL/GenBank/DDBJ databases">
        <authorList>
            <person name="Swenson N.G."/>
            <person name="Wegrzyn J.L."/>
            <person name="Mcevoy S.L."/>
        </authorList>
    </citation>
    <scope>NUCLEOTIDE SEQUENCE</scope>
    <source>
        <strain evidence="6">91603</strain>
        <tissue evidence="6">Leaf</tissue>
    </source>
</reference>
<dbReference type="FunFam" id="1.25.40.10:FF:000212">
    <property type="entry name" value="Pentatricopeptide repeat-containing protein At2g03380, mitochondrial"/>
    <property type="match status" value="1"/>
</dbReference>
<evidence type="ECO:0000313" key="6">
    <source>
        <dbReference type="EMBL" id="KAI9192766.1"/>
    </source>
</evidence>
<dbReference type="Pfam" id="PF01535">
    <property type="entry name" value="PPR"/>
    <property type="match status" value="2"/>
</dbReference>
<dbReference type="InterPro" id="IPR002885">
    <property type="entry name" value="PPR_rpt"/>
</dbReference>
<keyword evidence="1" id="KW-0677">Repeat</keyword>
<feature type="compositionally biased region" description="Basic and acidic residues" evidence="4">
    <location>
        <begin position="638"/>
        <end position="647"/>
    </location>
</feature>
<feature type="repeat" description="PPR" evidence="3">
    <location>
        <begin position="279"/>
        <end position="313"/>
    </location>
</feature>
<feature type="repeat" description="PPR" evidence="3">
    <location>
        <begin position="380"/>
        <end position="414"/>
    </location>
</feature>
<feature type="repeat" description="PPR" evidence="3">
    <location>
        <begin position="178"/>
        <end position="212"/>
    </location>
</feature>
<dbReference type="InterPro" id="IPR046960">
    <property type="entry name" value="PPR_At4g14850-like_plant"/>
</dbReference>
<comment type="similarity">
    <text evidence="2">Belongs to the PPR family. PCMP-E subfamily.</text>
</comment>
<gene>
    <name evidence="6" type="ORF">LWI28_027509</name>
</gene>
<reference evidence="6" key="1">
    <citation type="journal article" date="2022" name="Plant J.">
        <title>Strategies of tolerance reflected in two North American maple genomes.</title>
        <authorList>
            <person name="McEvoy S.L."/>
            <person name="Sezen U.U."/>
            <person name="Trouern-Trend A."/>
            <person name="McMahon S.M."/>
            <person name="Schaberg P.G."/>
            <person name="Yang J."/>
            <person name="Wegrzyn J.L."/>
            <person name="Swenson N.G."/>
        </authorList>
    </citation>
    <scope>NUCLEOTIDE SEQUENCE</scope>
    <source>
        <strain evidence="6">91603</strain>
    </source>
</reference>
<dbReference type="PANTHER" id="PTHR47926">
    <property type="entry name" value="PENTATRICOPEPTIDE REPEAT-CONTAINING PROTEIN"/>
    <property type="match status" value="1"/>
</dbReference>
<feature type="repeat" description="PPR" evidence="3">
    <location>
        <begin position="248"/>
        <end position="278"/>
    </location>
</feature>
<dbReference type="InterPro" id="IPR008905">
    <property type="entry name" value="EIF3C_N_dom"/>
</dbReference>
<dbReference type="PROSITE" id="PS51375">
    <property type="entry name" value="PPR"/>
    <property type="match status" value="7"/>
</dbReference>
<sequence>MNGPPHVRQKAKPFFTKLLQNYAATKSLTKVKQLHAIITASGFLSAHLHSIIAAAYANSGHVSDARKVFDKIPERNSFLYNTMMRMYTQNGSSYDAVRMFADMLRLENYLPDNYTYPIVIKACSDLALRELGVILHGRTMVAGFDTDTFVQNCLLAMYMSFGEINVARKLFDGMWEHSVVSWNTMISGYFKNGYTNQALEVFNWMVNNGVEPDSASVVSVLPACGYLKDVEVGRRVHVLVESKGLGNNIAVWNALVDMYVKCGSVSEARLVFDGMSERDVVTWTSMINGYILNGGVRNALGLLRSMQFKGVRPNAVTIASLLSACSSLYYLKDGRCLHGWTIRQKLESEVVVETALIDMYAQCNHIDVSLRVFARTSRKRTVPWNAILSGCIHNGLAREAVELFKQMLTEVVEPNDATLNSLLPAYSILADLYQAMNIHCYLIKSGFFSNIEVATGMIDIYSKCGCLDSAHKIFSGIPKENKDIVLWSVIIAGYGMHGHGETAISLFKEMVQSEVKPNEVTFTSALHACSHAGLVDEGLGLFKFMLENHQTSPRADHYTCVVDLLGRAGRLDEAYNLIGTMPIKPTHAVWGALLGACVIHENVELGEIAAEWLFELEPENTGNYVLMAKIYASRGRWKDAENGRNDTEESSDYEDGEVDNGEVIPPPKMLEADALRQTLVITMTLMIRSVWLDKDAEEELEEEEDEEFDVEEDPDNIDIGGFDKDGDVDDDDDEERPDDANDEGWKQMGRKNKSLMGKQFRNPSEVIAARGRKGTGRFEQVEQLTFLTKVSKMPTQKLEILFSLISAQFDVNPGLSGHMPLNVWKKYVQNMLAALDILTQYSNIVVDDMVEPDENESQKGADYDGTIRVWGNLVVFVEKMDTKLFRSLQSIDPHTREYVERLRDEPTFLVLAQNVELIYYNPQEVYDATRKWAELTEDGDKPEKAGDEEFRGTTAFIVVPELVPQKPTYPENSRTIMDILVSLIYKYGDERTKARAMLCDIYRHALRDEFSTSRDLLSMSHLQENVQQMDVLSQILFIRAMAQLGLCAFRVGLIAEAQGCLSELYSGGRVKELLAQGVLQSRYHEKTPEQKGWKGDARCHTICI</sequence>
<dbReference type="Pfam" id="PF05470">
    <property type="entry name" value="eIF-3c_N"/>
    <property type="match status" value="1"/>
</dbReference>
<dbReference type="GO" id="GO:0003743">
    <property type="term" value="F:translation initiation factor activity"/>
    <property type="evidence" value="ECO:0007669"/>
    <property type="project" value="InterPro"/>
</dbReference>
<dbReference type="GO" id="GO:0009451">
    <property type="term" value="P:RNA modification"/>
    <property type="evidence" value="ECO:0007669"/>
    <property type="project" value="InterPro"/>
</dbReference>
<feature type="compositionally biased region" description="Acidic residues" evidence="4">
    <location>
        <begin position="726"/>
        <end position="742"/>
    </location>
</feature>
<evidence type="ECO:0000256" key="3">
    <source>
        <dbReference type="PROSITE-ProRule" id="PRU00708"/>
    </source>
</evidence>
<dbReference type="NCBIfam" id="TIGR00756">
    <property type="entry name" value="PPR"/>
    <property type="match status" value="6"/>
</dbReference>
<dbReference type="InterPro" id="IPR011990">
    <property type="entry name" value="TPR-like_helical_dom_sf"/>
</dbReference>
<dbReference type="InterPro" id="IPR046848">
    <property type="entry name" value="E_motif"/>
</dbReference>
<feature type="repeat" description="PPR" evidence="3">
    <location>
        <begin position="518"/>
        <end position="552"/>
    </location>
</feature>
<feature type="repeat" description="PPR" evidence="3">
    <location>
        <begin position="76"/>
        <end position="111"/>
    </location>
</feature>
<feature type="domain" description="Eukaryotic translation initiation factor 3 subunit C N-terminal" evidence="5">
    <location>
        <begin position="696"/>
        <end position="1091"/>
    </location>
</feature>
<dbReference type="PANTHER" id="PTHR47926:SF493">
    <property type="entry name" value="PENTATRICOPEPTIDE REPEAT-CONTAINING PROTEIN"/>
    <property type="match status" value="1"/>
</dbReference>
<dbReference type="FunFam" id="1.25.40.10:FF:000954">
    <property type="entry name" value="LOW protein: PPR containing-like protein"/>
    <property type="match status" value="1"/>
</dbReference>
<proteinExistence type="inferred from homology"/>
<dbReference type="FunFam" id="1.25.40.10:FF:001320">
    <property type="entry name" value="Pentatricopeptide repeat-containing protein At5g39350"/>
    <property type="match status" value="1"/>
</dbReference>
<feature type="compositionally biased region" description="Acidic residues" evidence="4">
    <location>
        <begin position="648"/>
        <end position="660"/>
    </location>
</feature>
<keyword evidence="7" id="KW-1185">Reference proteome</keyword>
<evidence type="ECO:0000259" key="5">
    <source>
        <dbReference type="Pfam" id="PF05470"/>
    </source>
</evidence>
<dbReference type="Gene3D" id="1.25.40.10">
    <property type="entry name" value="Tetratricopeptide repeat domain"/>
    <property type="match status" value="5"/>
</dbReference>
<evidence type="ECO:0000313" key="7">
    <source>
        <dbReference type="Proteomes" id="UP001064489"/>
    </source>
</evidence>
<evidence type="ECO:0000256" key="1">
    <source>
        <dbReference type="ARBA" id="ARBA00022737"/>
    </source>
</evidence>
<dbReference type="GO" id="GO:0003723">
    <property type="term" value="F:RNA binding"/>
    <property type="evidence" value="ECO:0007669"/>
    <property type="project" value="InterPro"/>
</dbReference>
<evidence type="ECO:0000256" key="2">
    <source>
        <dbReference type="ARBA" id="ARBA00061659"/>
    </source>
</evidence>
<feature type="repeat" description="PPR" evidence="3">
    <location>
        <begin position="483"/>
        <end position="517"/>
    </location>
</feature>
<protein>
    <recommendedName>
        <fullName evidence="5">Eukaryotic translation initiation factor 3 subunit C N-terminal domain-containing protein</fullName>
    </recommendedName>
</protein>
<dbReference type="Pfam" id="PF20431">
    <property type="entry name" value="E_motif"/>
    <property type="match status" value="1"/>
</dbReference>
<evidence type="ECO:0000256" key="4">
    <source>
        <dbReference type="SAM" id="MobiDB-lite"/>
    </source>
</evidence>
<feature type="region of interest" description="Disordered" evidence="4">
    <location>
        <begin position="696"/>
        <end position="752"/>
    </location>
</feature>